<gene>
    <name evidence="1" type="ORF">CAUJ_LOCUS7058</name>
</gene>
<accession>A0A8S1H5X2</accession>
<comment type="caution">
    <text evidence="1">The sequence shown here is derived from an EMBL/GenBank/DDBJ whole genome shotgun (WGS) entry which is preliminary data.</text>
</comment>
<dbReference type="AlphaFoldDB" id="A0A8S1H5X2"/>
<evidence type="ECO:0000313" key="1">
    <source>
        <dbReference type="EMBL" id="CAD6191139.1"/>
    </source>
</evidence>
<dbReference type="EMBL" id="CAJGYM010000019">
    <property type="protein sequence ID" value="CAD6191139.1"/>
    <property type="molecule type" value="Genomic_DNA"/>
</dbReference>
<name>A0A8S1H5X2_9PELO</name>
<proteinExistence type="predicted"/>
<sequence length="127" mass="14949">MFISLNHPLQKKALATTLHKTDELQYCEGNVVDHVWNAGKEWLTIFPKGCTTSTDILALLPESFSEQKPPIGTFVSFDMKVKDYDRRGHIKNLQCELHRKYLPGIRRFLYRFRRKTQYFNNLLPYNG</sequence>
<evidence type="ECO:0000313" key="2">
    <source>
        <dbReference type="Proteomes" id="UP000835052"/>
    </source>
</evidence>
<organism evidence="1 2">
    <name type="scientific">Caenorhabditis auriculariae</name>
    <dbReference type="NCBI Taxonomy" id="2777116"/>
    <lineage>
        <taxon>Eukaryota</taxon>
        <taxon>Metazoa</taxon>
        <taxon>Ecdysozoa</taxon>
        <taxon>Nematoda</taxon>
        <taxon>Chromadorea</taxon>
        <taxon>Rhabditida</taxon>
        <taxon>Rhabditina</taxon>
        <taxon>Rhabditomorpha</taxon>
        <taxon>Rhabditoidea</taxon>
        <taxon>Rhabditidae</taxon>
        <taxon>Peloderinae</taxon>
        <taxon>Caenorhabditis</taxon>
    </lineage>
</organism>
<protein>
    <submittedName>
        <fullName evidence="1">Uncharacterized protein</fullName>
    </submittedName>
</protein>
<reference evidence="1" key="1">
    <citation type="submission" date="2020-10" db="EMBL/GenBank/DDBJ databases">
        <authorList>
            <person name="Kikuchi T."/>
        </authorList>
    </citation>
    <scope>NUCLEOTIDE SEQUENCE</scope>
    <source>
        <strain evidence="1">NKZ352</strain>
    </source>
</reference>
<keyword evidence="2" id="KW-1185">Reference proteome</keyword>
<dbReference type="Proteomes" id="UP000835052">
    <property type="component" value="Unassembled WGS sequence"/>
</dbReference>